<dbReference type="Gene3D" id="3.40.50.12780">
    <property type="entry name" value="N-terminal domain of ligase-like"/>
    <property type="match status" value="1"/>
</dbReference>
<dbReference type="SUPFAM" id="SSF56801">
    <property type="entry name" value="Acetyl-CoA synthetase-like"/>
    <property type="match status" value="1"/>
</dbReference>
<name>A0A0R1H3B8_9LACO</name>
<dbReference type="RefSeq" id="WP_057903148.1">
    <property type="nucleotide sequence ID" value="NZ_AZDA01000001.1"/>
</dbReference>
<comment type="caution">
    <text evidence="2">The sequence shown here is derived from an EMBL/GenBank/DDBJ whole genome shotgun (WGS) entry which is preliminary data.</text>
</comment>
<dbReference type="Pfam" id="PF04443">
    <property type="entry name" value="LuxE"/>
    <property type="match status" value="1"/>
</dbReference>
<dbReference type="EMBL" id="AZDA01000001">
    <property type="protein sequence ID" value="KRK41021.1"/>
    <property type="molecule type" value="Genomic_DNA"/>
</dbReference>
<dbReference type="GO" id="GO:0008218">
    <property type="term" value="P:bioluminescence"/>
    <property type="evidence" value="ECO:0007669"/>
    <property type="project" value="InterPro"/>
</dbReference>
<keyword evidence="3" id="KW-1185">Reference proteome</keyword>
<dbReference type="Proteomes" id="UP000051461">
    <property type="component" value="Unassembled WGS sequence"/>
</dbReference>
<accession>A0A0R1H3B8</accession>
<dbReference type="AlphaFoldDB" id="A0A0R1H3B8"/>
<protein>
    <recommendedName>
        <fullName evidence="1">Acyl-protein synthetase LuxE domain-containing protein</fullName>
    </recommendedName>
</protein>
<evidence type="ECO:0000313" key="3">
    <source>
        <dbReference type="Proteomes" id="UP000051461"/>
    </source>
</evidence>
<organism evidence="2 3">
    <name type="scientific">Loigolactobacillus bifermentans DSM 20003</name>
    <dbReference type="NCBI Taxonomy" id="1423726"/>
    <lineage>
        <taxon>Bacteria</taxon>
        <taxon>Bacillati</taxon>
        <taxon>Bacillota</taxon>
        <taxon>Bacilli</taxon>
        <taxon>Lactobacillales</taxon>
        <taxon>Lactobacillaceae</taxon>
        <taxon>Loigolactobacillus</taxon>
    </lineage>
</organism>
<dbReference type="PATRIC" id="fig|1423726.3.peg.1779"/>
<gene>
    <name evidence="2" type="ORF">FC07_GL001719</name>
</gene>
<dbReference type="STRING" id="1423726.FC07_GL001719"/>
<dbReference type="InterPro" id="IPR042099">
    <property type="entry name" value="ANL_N_sf"/>
</dbReference>
<dbReference type="GO" id="GO:0047474">
    <property type="term" value="F:long-chain fatty acid--protein ligase activity"/>
    <property type="evidence" value="ECO:0007669"/>
    <property type="project" value="InterPro"/>
</dbReference>
<evidence type="ECO:0000259" key="1">
    <source>
        <dbReference type="Pfam" id="PF04443"/>
    </source>
</evidence>
<feature type="domain" description="Acyl-protein synthetase LuxE" evidence="1">
    <location>
        <begin position="15"/>
        <end position="356"/>
    </location>
</feature>
<dbReference type="OrthoDB" id="182577at2"/>
<reference evidence="2 3" key="1">
    <citation type="journal article" date="2015" name="Genome Announc.">
        <title>Expanding the biotechnology potential of lactobacilli through comparative genomics of 213 strains and associated genera.</title>
        <authorList>
            <person name="Sun Z."/>
            <person name="Harris H.M."/>
            <person name="McCann A."/>
            <person name="Guo C."/>
            <person name="Argimon S."/>
            <person name="Zhang W."/>
            <person name="Yang X."/>
            <person name="Jeffery I.B."/>
            <person name="Cooney J.C."/>
            <person name="Kagawa T.F."/>
            <person name="Liu W."/>
            <person name="Song Y."/>
            <person name="Salvetti E."/>
            <person name="Wrobel A."/>
            <person name="Rasinkangas P."/>
            <person name="Parkhill J."/>
            <person name="Rea M.C."/>
            <person name="O'Sullivan O."/>
            <person name="Ritari J."/>
            <person name="Douillard F.P."/>
            <person name="Paul Ross R."/>
            <person name="Yang R."/>
            <person name="Briner A.E."/>
            <person name="Felis G.E."/>
            <person name="de Vos W.M."/>
            <person name="Barrangou R."/>
            <person name="Klaenhammer T.R."/>
            <person name="Caufield P.W."/>
            <person name="Cui Y."/>
            <person name="Zhang H."/>
            <person name="O'Toole P.W."/>
        </authorList>
    </citation>
    <scope>NUCLEOTIDE SEQUENCE [LARGE SCALE GENOMIC DNA]</scope>
    <source>
        <strain evidence="2 3">DSM 20003</strain>
    </source>
</reference>
<dbReference type="InterPro" id="IPR007534">
    <property type="entry name" value="LuxE"/>
</dbReference>
<evidence type="ECO:0000313" key="2">
    <source>
        <dbReference type="EMBL" id="KRK41021.1"/>
    </source>
</evidence>
<proteinExistence type="predicted"/>
<sequence>MLADEIQQSILTFIQQSEQGATPDFNALALQVFAYQFEHNLPYRKYAQTMRQSPIFVKNWQQIPLMPIRGYKHLTLSTTPVVPDEPVFMSSGTTDPAHRSRNYHPSFQVWDASMKGPFKKYVLPDCDKMQILALFPGEKTNANSSLSRYVSRAIDFFGTKDSQILIDDQGLNYMGLIQALKQAEAQQQPVMLLGASFSYVHIFDYFKQYQLKFQLPVGSRLFDTGGFKGQSRTVAQTDLFTTMTDLLGIQRDHYLNMYGMTEISSQCYDQNLVTSHNFDKATPDWVRVRILDPDTLKPVATGQTGLIAYYDLANWNSCVGILTEDLGRQNTTGFELLGRVEGSEAKGCSIAVDQLLAANQSGR</sequence>